<organism evidence="3 4">
    <name type="scientific">Thiohalospira halophila DSM 15071</name>
    <dbReference type="NCBI Taxonomy" id="1123397"/>
    <lineage>
        <taxon>Bacteria</taxon>
        <taxon>Pseudomonadati</taxon>
        <taxon>Pseudomonadota</taxon>
        <taxon>Gammaproteobacteria</taxon>
        <taxon>Thiohalospirales</taxon>
        <taxon>Thiohalospiraceae</taxon>
        <taxon>Thiohalospira</taxon>
    </lineage>
</organism>
<accession>A0A1I1UJM0</accession>
<dbReference type="GO" id="GO:0004175">
    <property type="term" value="F:endopeptidase activity"/>
    <property type="evidence" value="ECO:0007669"/>
    <property type="project" value="UniProtKB-ARBA"/>
</dbReference>
<evidence type="ECO:0000313" key="4">
    <source>
        <dbReference type="Proteomes" id="UP000198611"/>
    </source>
</evidence>
<keyword evidence="4" id="KW-1185">Reference proteome</keyword>
<dbReference type="STRING" id="1123397.SAMN05660831_02179"/>
<dbReference type="AlphaFoldDB" id="A0A1I1UJM0"/>
<dbReference type="GO" id="GO:0006508">
    <property type="term" value="P:proteolysis"/>
    <property type="evidence" value="ECO:0007669"/>
    <property type="project" value="UniProtKB-KW"/>
</dbReference>
<dbReference type="GO" id="GO:0080120">
    <property type="term" value="P:CAAX-box protein maturation"/>
    <property type="evidence" value="ECO:0007669"/>
    <property type="project" value="UniProtKB-ARBA"/>
</dbReference>
<protein>
    <submittedName>
        <fullName evidence="3">CAAX protease self-immunity</fullName>
    </submittedName>
</protein>
<reference evidence="3 4" key="1">
    <citation type="submission" date="2016-10" db="EMBL/GenBank/DDBJ databases">
        <authorList>
            <person name="de Groot N.N."/>
        </authorList>
    </citation>
    <scope>NUCLEOTIDE SEQUENCE [LARGE SCALE GENOMIC DNA]</scope>
    <source>
        <strain evidence="3 4">HL3</strain>
    </source>
</reference>
<proteinExistence type="predicted"/>
<sequence length="296" mass="32353">MRYLLAGLALLLGTAPAAATSPALLATGSFFVPGVGQFINGEPVKGSLHLATYGTAAGIATHYQTRDDYIEREDRYDEDDLTITTNRTSERADLFASVASNTRFYSAYDAYRERRAMRGNLGYSTPISDEGFQDLATAPFAARYLSRPTTFIPIAIAASGLLLPAEDSWVTRTRGGLTRTEAGAMLLPRHGAVALGEEAFFRGILNNEFHHQFGPWWGTTASSVGFGLAHSGNGLSANAAVATAYGAYLGWLHQHNDYRLGENVAVHFWWNVLLSAAALRHDPEERTAVVRWEFRF</sequence>
<name>A0A1I1UJM0_9GAMM</name>
<feature type="chain" id="PRO_5011503979" evidence="1">
    <location>
        <begin position="20"/>
        <end position="296"/>
    </location>
</feature>
<feature type="domain" description="CAAX prenyl protease 2/Lysostaphin resistance protein A-like" evidence="2">
    <location>
        <begin position="192"/>
        <end position="273"/>
    </location>
</feature>
<evidence type="ECO:0000313" key="3">
    <source>
        <dbReference type="EMBL" id="SFD70894.1"/>
    </source>
</evidence>
<keyword evidence="1" id="KW-0732">Signal</keyword>
<dbReference type="EMBL" id="FOMJ01000007">
    <property type="protein sequence ID" value="SFD70894.1"/>
    <property type="molecule type" value="Genomic_DNA"/>
</dbReference>
<dbReference type="Pfam" id="PF02517">
    <property type="entry name" value="Rce1-like"/>
    <property type="match status" value="1"/>
</dbReference>
<dbReference type="InterPro" id="IPR003675">
    <property type="entry name" value="Rce1/LyrA-like_dom"/>
</dbReference>
<gene>
    <name evidence="3" type="ORF">SAMN05660831_02179</name>
</gene>
<dbReference type="Proteomes" id="UP000198611">
    <property type="component" value="Unassembled WGS sequence"/>
</dbReference>
<keyword evidence="3" id="KW-0378">Hydrolase</keyword>
<keyword evidence="3" id="KW-0645">Protease</keyword>
<evidence type="ECO:0000256" key="1">
    <source>
        <dbReference type="SAM" id="SignalP"/>
    </source>
</evidence>
<feature type="signal peptide" evidence="1">
    <location>
        <begin position="1"/>
        <end position="19"/>
    </location>
</feature>
<evidence type="ECO:0000259" key="2">
    <source>
        <dbReference type="Pfam" id="PF02517"/>
    </source>
</evidence>